<keyword evidence="4" id="KW-1185">Reference proteome</keyword>
<comment type="caution">
    <text evidence="3">The sequence shown here is derived from an EMBL/GenBank/DDBJ whole genome shotgun (WGS) entry which is preliminary data.</text>
</comment>
<feature type="compositionally biased region" description="Polar residues" evidence="1">
    <location>
        <begin position="992"/>
        <end position="1009"/>
    </location>
</feature>
<feature type="compositionally biased region" description="Basic and acidic residues" evidence="1">
    <location>
        <begin position="869"/>
        <end position="883"/>
    </location>
</feature>
<dbReference type="InterPro" id="IPR046519">
    <property type="entry name" value="X-Tfes_XVIPCD"/>
</dbReference>
<accession>A0ABW7CYM3</accession>
<dbReference type="EMBL" id="JBHGCJ010000005">
    <property type="protein sequence ID" value="MFG6109377.1"/>
    <property type="molecule type" value="Genomic_DNA"/>
</dbReference>
<evidence type="ECO:0000313" key="3">
    <source>
        <dbReference type="EMBL" id="MFG6109377.1"/>
    </source>
</evidence>
<evidence type="ECO:0000256" key="1">
    <source>
        <dbReference type="SAM" id="MobiDB-lite"/>
    </source>
</evidence>
<name>A0ABW7CYM3_9GAMM</name>
<feature type="domain" description="X-Tfes XVIPCD" evidence="2">
    <location>
        <begin position="903"/>
        <end position="1005"/>
    </location>
</feature>
<sequence length="1030" mass="109634">MADYSAQISRIRQAQSLDEIRDVARQFSAQAMGDGGVLYSRPVGGVTSEVIALELAKKGGLPVINETPRAIFLSDLQVKQAVDSSAARILKAQGVSPAALEALTLDFQYGNPKAVANSLTSLEGCLWGDASREFAASMRGDIKVVATAANMERVFGKVELPTILDNPNVQTLGGKSLAELRAIAAAEGTQALLDPVQAQFVEAAPRGIFKSAGALSITTEPVALSREFADAMGIDSNRFSPAAELSTSGTVVRADIGMAVQVAQDEARIMRASTAPEHAPTQRLRPAGAVASEVPPGLTAAEGIAPRPGGNPGIKAAGIAGTALLAYDFGTSGHKWVQLQSQGNQAGADSTATRFVGRNVGGAMGGFLAGAGAGALTGSWSGPGALVAGLGGGVVGAYMGDRWAEQKDIDRVYTQIDPGGRTWTRDPQDPQGRWVRGAHQQQVQTSALAGEVEVKPVQTSLGEDVLFRADYVATGRLERLLNHKAANASYEIGLANPPLPKDPFRQDASAEQQPARTPFETERAFVRDPQSGQWQLEIKQMLDGRIPNTRLDAVSAERGLELDQQSRTVIAQNAANSPTAMASRYRVAYEQGRWSDFDPALPPAINNELLKTDTLQASDGNSYTRRADGQWLSDGVLYNSSADLNLRDELELTLQSLQVGVQEMNAMADYTRANPQLEPEGVRGQLATLYAKHGIERSAAQLDASVAAVERNHVRDGLNQDFTLELMPDPRTRAPSADSAIATFSDGGGNRMVLKSTTTAEDITQTQLNAVDQQQARLPGSPELRIATLPLQEREAHQPTLRQADRQGASSLGDLQDAPTATPEEQLVTGLIDNPGGRATHAGHPASTPPVPSARQETDVPLLTTPHSTEQHAPDPSPERGDGLLKSSWESTVPPDRQSTPMQAGHPDHRLYEQVRHGVAALDAEHGRSFDATSERMTASLLVLAKSNGLERVDHVLLSNPTAALPAAHIVFVAQGEPSSHMRQSAAMPTAQAAQTSVEESMQKLNVLSQDQQQRGQEQQLEQQSHIARS</sequence>
<feature type="region of interest" description="Disordered" evidence="1">
    <location>
        <begin position="983"/>
        <end position="1030"/>
    </location>
</feature>
<evidence type="ECO:0000313" key="4">
    <source>
        <dbReference type="Proteomes" id="UP001605261"/>
    </source>
</evidence>
<gene>
    <name evidence="3" type="ORF">ACEU0G_003388</name>
</gene>
<feature type="region of interest" description="Disordered" evidence="1">
    <location>
        <begin position="497"/>
        <end position="519"/>
    </location>
</feature>
<protein>
    <submittedName>
        <fullName evidence="3">XVIPCD domain-containing protein</fullName>
    </submittedName>
</protein>
<evidence type="ECO:0000259" key="2">
    <source>
        <dbReference type="Pfam" id="PF20410"/>
    </source>
</evidence>
<dbReference type="Proteomes" id="UP001605261">
    <property type="component" value="Unassembled WGS sequence"/>
</dbReference>
<feature type="region of interest" description="Disordered" evidence="1">
    <location>
        <begin position="795"/>
        <end position="907"/>
    </location>
</feature>
<organism evidence="3 4">
    <name type="scientific">Stenotrophomonas nematodicola</name>
    <dbReference type="NCBI Taxonomy" id="2656746"/>
    <lineage>
        <taxon>Bacteria</taxon>
        <taxon>Pseudomonadati</taxon>
        <taxon>Pseudomonadota</taxon>
        <taxon>Gammaproteobacteria</taxon>
        <taxon>Lysobacterales</taxon>
        <taxon>Lysobacteraceae</taxon>
        <taxon>Stenotrophomonas</taxon>
    </lineage>
</organism>
<feature type="compositionally biased region" description="Low complexity" evidence="1">
    <location>
        <begin position="1010"/>
        <end position="1024"/>
    </location>
</feature>
<dbReference type="RefSeq" id="WP_394162996.1">
    <property type="nucleotide sequence ID" value="NZ_JBHGCJ010000005.1"/>
</dbReference>
<dbReference type="Pfam" id="PF20410">
    <property type="entry name" value="X-Tfes_XVIPCD"/>
    <property type="match status" value="1"/>
</dbReference>
<reference evidence="3 4" key="1">
    <citation type="submission" date="2024-09" db="EMBL/GenBank/DDBJ databases">
        <authorList>
            <consortium name="All-Russian atlas of soil microorganisms"/>
            <consortium name="as a basis for the search for new antimicrobial producers and enzymes with unique properties"/>
            <person name="Sokolova E.A."/>
            <person name="Voronina E.N."/>
        </authorList>
    </citation>
    <scope>NUCLEOTIDE SEQUENCE [LARGE SCALE GENOMIC DNA]</scope>
    <source>
        <strain evidence="3 4">AF-22b-331.1</strain>
    </source>
</reference>
<proteinExistence type="predicted"/>